<dbReference type="Proteomes" id="UP000438288">
    <property type="component" value="Unassembled WGS sequence"/>
</dbReference>
<evidence type="ECO:0008006" key="4">
    <source>
        <dbReference type="Google" id="ProtNLM"/>
    </source>
</evidence>
<feature type="transmembrane region" description="Helical" evidence="1">
    <location>
        <begin position="194"/>
        <end position="220"/>
    </location>
</feature>
<proteinExistence type="predicted"/>
<accession>A0A6I0Z3U7</accession>
<feature type="transmembrane region" description="Helical" evidence="1">
    <location>
        <begin position="86"/>
        <end position="104"/>
    </location>
</feature>
<evidence type="ECO:0000256" key="1">
    <source>
        <dbReference type="SAM" id="Phobius"/>
    </source>
</evidence>
<organism evidence="2 3">
    <name type="scientific">Bacteroides xylanisolvens</name>
    <dbReference type="NCBI Taxonomy" id="371601"/>
    <lineage>
        <taxon>Bacteria</taxon>
        <taxon>Pseudomonadati</taxon>
        <taxon>Bacteroidota</taxon>
        <taxon>Bacteroidia</taxon>
        <taxon>Bacteroidales</taxon>
        <taxon>Bacteroidaceae</taxon>
        <taxon>Bacteroides</taxon>
    </lineage>
</organism>
<comment type="caution">
    <text evidence="2">The sequence shown here is derived from an EMBL/GenBank/DDBJ whole genome shotgun (WGS) entry which is preliminary data.</text>
</comment>
<feature type="transmembrane region" description="Helical" evidence="1">
    <location>
        <begin position="351"/>
        <end position="381"/>
    </location>
</feature>
<protein>
    <recommendedName>
        <fullName evidence="4">O-antigen ligase domain-containing protein</fullName>
    </recommendedName>
</protein>
<evidence type="ECO:0000313" key="2">
    <source>
        <dbReference type="EMBL" id="KAB6339340.1"/>
    </source>
</evidence>
<feature type="transmembrane region" description="Helical" evidence="1">
    <location>
        <begin position="62"/>
        <end position="80"/>
    </location>
</feature>
<sequence>MRKFISYLSLDRIGFLELLFAFYCILSGYSWGAIKGNLFFMVVMALIAFARQNKSNIQMRELKWLIAFVVIHEILLAVMINAPGYMINNTISAVLLSICIIPIVKALDFEKLKGAINLVAIISIGGIAYHFAIIRSGGCVTPIPLPFLPELETGSRLFEEGFRPTSFYWEPAAFVTYMMVPLFLSLFERKFTWTVIIMASMFFSTSTTGITMSLLMLIVYVLTQDIRIRTKVAVVLLTGVFVWLLFTSEIFSAGMEKISETDIESTSRTINGPAMVFNMPFMDLLIGMPAANPYDYLISGGFHSNEIIVKENSIFVSTFWLVLAKFGVIGLALFLSLYIRPLINSKEILTYIIMLFASMFFQSYSFGTGGFAFQIIFIYLFTSIYNRQNSLV</sequence>
<feature type="transmembrane region" description="Helical" evidence="1">
    <location>
        <begin position="167"/>
        <end position="187"/>
    </location>
</feature>
<dbReference type="EMBL" id="WDCP01000021">
    <property type="protein sequence ID" value="KAB6339340.1"/>
    <property type="molecule type" value="Genomic_DNA"/>
</dbReference>
<name>A0A6I0Z3U7_9BACE</name>
<feature type="transmembrane region" description="Helical" evidence="1">
    <location>
        <begin position="116"/>
        <end position="134"/>
    </location>
</feature>
<feature type="transmembrane region" description="Helical" evidence="1">
    <location>
        <begin position="314"/>
        <end position="339"/>
    </location>
</feature>
<dbReference type="AlphaFoldDB" id="A0A6I0Z3U7"/>
<reference evidence="2 3" key="1">
    <citation type="journal article" date="2019" name="Nat. Med.">
        <title>A library of human gut bacterial isolates paired with longitudinal multiomics data enables mechanistic microbiome research.</title>
        <authorList>
            <person name="Poyet M."/>
            <person name="Groussin M."/>
            <person name="Gibbons S.M."/>
            <person name="Avila-Pacheco J."/>
            <person name="Jiang X."/>
            <person name="Kearney S.M."/>
            <person name="Perrotta A.R."/>
            <person name="Berdy B."/>
            <person name="Zhao S."/>
            <person name="Lieberman T.D."/>
            <person name="Swanson P.K."/>
            <person name="Smith M."/>
            <person name="Roesemann S."/>
            <person name="Alexander J.E."/>
            <person name="Rich S.A."/>
            <person name="Livny J."/>
            <person name="Vlamakis H."/>
            <person name="Clish C."/>
            <person name="Bullock K."/>
            <person name="Deik A."/>
            <person name="Scott J."/>
            <person name="Pierce K.A."/>
            <person name="Xavier R.J."/>
            <person name="Alm E.J."/>
        </authorList>
    </citation>
    <scope>NUCLEOTIDE SEQUENCE [LARGE SCALE GENOMIC DNA]</scope>
    <source>
        <strain evidence="2 3">BIOML-A16</strain>
    </source>
</reference>
<keyword evidence="1" id="KW-0472">Membrane</keyword>
<feature type="transmembrane region" description="Helical" evidence="1">
    <location>
        <begin position="232"/>
        <end position="253"/>
    </location>
</feature>
<feature type="transmembrane region" description="Helical" evidence="1">
    <location>
        <begin position="20"/>
        <end position="50"/>
    </location>
</feature>
<evidence type="ECO:0000313" key="3">
    <source>
        <dbReference type="Proteomes" id="UP000438288"/>
    </source>
</evidence>
<gene>
    <name evidence="2" type="ORF">GAZ43_11390</name>
</gene>
<dbReference type="RefSeq" id="WP_004312738.1">
    <property type="nucleotide sequence ID" value="NZ_CABKPA010000035.1"/>
</dbReference>
<keyword evidence="1" id="KW-1133">Transmembrane helix</keyword>
<keyword evidence="1" id="KW-0812">Transmembrane</keyword>